<dbReference type="PANTHER" id="PTHR34383:SF3">
    <property type="entry name" value="POLYPHOSPHATE:AMP PHOSPHOTRANSFERASE"/>
    <property type="match status" value="1"/>
</dbReference>
<comment type="caution">
    <text evidence="2">The sequence shown here is derived from an EMBL/GenBank/DDBJ whole genome shotgun (WGS) entry which is preliminary data.</text>
</comment>
<reference evidence="2" key="1">
    <citation type="journal article" date="2015" name="Nature">
        <title>Complex archaea that bridge the gap between prokaryotes and eukaryotes.</title>
        <authorList>
            <person name="Spang A."/>
            <person name="Saw J.H."/>
            <person name="Jorgensen S.L."/>
            <person name="Zaremba-Niedzwiedzka K."/>
            <person name="Martijn J."/>
            <person name="Lind A.E."/>
            <person name="van Eijk R."/>
            <person name="Schleper C."/>
            <person name="Guy L."/>
            <person name="Ettema T.J."/>
        </authorList>
    </citation>
    <scope>NUCLEOTIDE SEQUENCE</scope>
</reference>
<gene>
    <name evidence="2" type="ORF">LCGC14_0130760</name>
</gene>
<name>A0A0F9V7M2_9ZZZZ</name>
<organism evidence="2">
    <name type="scientific">marine sediment metagenome</name>
    <dbReference type="NCBI Taxonomy" id="412755"/>
    <lineage>
        <taxon>unclassified sequences</taxon>
        <taxon>metagenomes</taxon>
        <taxon>ecological metagenomes</taxon>
    </lineage>
</organism>
<proteinExistence type="predicted"/>
<sequence>MSKDKSLKKQRQALCEDLLEAQFELQQANLGPVLLLVSGNDLAGKAELIYTFYEWLDNRYLNTRAFTLPRGIERKMPRLWRYWRSLPPAGTLGFYLGSWYHQPLIQLSRGRMSDSRFKTQMEQITRFENQLVAEGVTLLKLWLHLDDDQTQNYPPREQQKQYDSLAMREWGEFSTTEYAKVREAAKRMSELTSTAIAPWIQVPSSDAEQRDLHVGKLLLKAMENKLRGKEEAPKGHEWQASKSNRLDKLDYGRELKKDVYKRELERYQQRLRDLTRHPSFAKGSLLLVFEGSDAAGKGGTIRRITHCLDPRILRVHGTRAPTEEERSQPYLLRFWRRIPAPGNVVVFDRSYYGRVLVERVEGFCSKTRWRQAYAEINDFEAQLHKAGTQVIKFWLAITPEEQLARFEAREKTPTKRYKLTDEDWRNRDKWPDYVSAMNDMVENTATPHAPWHVLPSTDKRYARIQALRIVCETLQKRLKQS</sequence>
<dbReference type="GO" id="GO:0043751">
    <property type="term" value="F:polyphosphate:AMP phosphotransferase activity"/>
    <property type="evidence" value="ECO:0007669"/>
    <property type="project" value="InterPro"/>
</dbReference>
<protein>
    <recommendedName>
        <fullName evidence="1">Polyphosphate kinase-2-related domain-containing protein</fullName>
    </recommendedName>
</protein>
<dbReference type="NCBIfam" id="TIGR03708">
    <property type="entry name" value="poly_P_AMP_trns"/>
    <property type="match status" value="1"/>
</dbReference>
<dbReference type="InterPro" id="IPR027417">
    <property type="entry name" value="P-loop_NTPase"/>
</dbReference>
<feature type="domain" description="Polyphosphate kinase-2-related" evidence="1">
    <location>
        <begin position="3"/>
        <end position="225"/>
    </location>
</feature>
<dbReference type="EMBL" id="LAZR01000043">
    <property type="protein sequence ID" value="KKN99964.1"/>
    <property type="molecule type" value="Genomic_DNA"/>
</dbReference>
<dbReference type="AlphaFoldDB" id="A0A0F9V7M2"/>
<dbReference type="GO" id="GO:0006797">
    <property type="term" value="P:polyphosphate metabolic process"/>
    <property type="evidence" value="ECO:0007669"/>
    <property type="project" value="InterPro"/>
</dbReference>
<accession>A0A0F9V7M2</accession>
<dbReference type="InterPro" id="IPR022489">
    <property type="entry name" value="PolyP_AMP_Tfrase"/>
</dbReference>
<dbReference type="Pfam" id="PF03976">
    <property type="entry name" value="PPK2"/>
    <property type="match status" value="2"/>
</dbReference>
<dbReference type="SUPFAM" id="SSF52540">
    <property type="entry name" value="P-loop containing nucleoside triphosphate hydrolases"/>
    <property type="match status" value="1"/>
</dbReference>
<evidence type="ECO:0000313" key="2">
    <source>
        <dbReference type="EMBL" id="KKN99964.1"/>
    </source>
</evidence>
<dbReference type="Gene3D" id="3.40.50.300">
    <property type="entry name" value="P-loop containing nucleotide triphosphate hydrolases"/>
    <property type="match status" value="2"/>
</dbReference>
<dbReference type="PANTHER" id="PTHR34383">
    <property type="entry name" value="POLYPHOSPHATE:AMP PHOSPHOTRANSFERASE-RELATED"/>
    <property type="match status" value="1"/>
</dbReference>
<evidence type="ECO:0000259" key="1">
    <source>
        <dbReference type="Pfam" id="PF03976"/>
    </source>
</evidence>
<feature type="domain" description="Polyphosphate kinase-2-related" evidence="1">
    <location>
        <begin position="255"/>
        <end position="480"/>
    </location>
</feature>
<dbReference type="InterPro" id="IPR022488">
    <property type="entry name" value="PPK2-related"/>
</dbReference>